<dbReference type="Proteomes" id="UP000596660">
    <property type="component" value="Unplaced"/>
</dbReference>
<dbReference type="InterPro" id="IPR041389">
    <property type="entry name" value="Importin_rep_6"/>
</dbReference>
<accession>A0A803N5N7</accession>
<dbReference type="AlphaFoldDB" id="A0A803N5N7"/>
<sequence length="1064" mass="117412">IKSILLACLQRDDAKTISKKLCDTISELASGILPDNAWPELLPFMFQCVSSDSPYLQESAFLIFAQLSQFIGDSLVPFIKDLHAVFLNTLSNSPSSDVRIAALNAVINFIQCLETSGDRDRFQDLLPAMMRTLTEALNSSQEATAQEALELLIELAGAEPRFLRRQLVDVVGSMLQIAEAEQLEEGTRHLAVEFVITLAEARERAPGMMRKLPQFISRLFEILMKMLLDIEDDPAWHSAEIEDEDAGETGNYSVGQECLDRLAIALGGNSIVPVASQLLPAYLSAPEWQKHHAALIALAQIAEGCAKVMVKNLEEVVNMVLSSFQDPHPRVRWAAINAIGQLSTDLGPDLQMQYHQRVLPALAGAMDDFQNPRVQAHAASAVLNFSENCTPDILTPYMDGVVSKLLVLLQNGKQLVQEGALTALASVADSSQEHFQKYYDAVMPYLKAILVNATDKSNRMLRAKAMECISLVGMAVGKEKFRDDAKQVMEVLMSLQGSQMEADDPTTSYMLQAWARLCKCLGQDFLPYMSVVMPPLLQSAQLKPDVTITSADSDNDIEDSDDESMETITLGDKRIGIKTSVLEEKATACNMLCCYADELKEGFYPWIDQVAPTLVPLLKFYFHEEVRRAAVSIMPELLLSAKLAVEKGLAQGRNESYVKQLSDYIVPALVEALHKEPDVEISASMLDALNECIQVSGTLLDEGQVRAIVDEIKQVLTASSSRKRERSERAKAEDFDAEEGELLKEENEQEEELFDQVGEILGTLIKTFKASFLAFFDELTSYLTPMWGKDKTAGERRIAICIFDDVAEQCREAALKYYDTYLPFLFEACNDENPDVRQAAVYGLGVCAEFGGSVFKPLVGEALSRLNAVIQHPHALQPENIMAYDNAVSALGKICQFHRDSIDSSQVIPAWLSCLPIKGDLIEAKVVHDQLCCMVERSDVELLGPNNQHVPKIFLVFAEVGGIFSQLSMLVFLGSGVSDLSTALRCPLIATMSGIVWEALPDLHYHVLLAVLCAGKDLATEQTAGRMVNLLRHLQQTLPPATLASTWSSLQPQQQITLQSILSS</sequence>
<feature type="repeat" description="HEAT" evidence="9">
    <location>
        <begin position="821"/>
        <end position="853"/>
    </location>
</feature>
<dbReference type="InterPro" id="IPR016024">
    <property type="entry name" value="ARM-type_fold"/>
</dbReference>
<dbReference type="Pfam" id="PF25574">
    <property type="entry name" value="TPR_IMB1"/>
    <property type="match status" value="1"/>
</dbReference>
<evidence type="ECO:0000256" key="8">
    <source>
        <dbReference type="ARBA" id="ARBA00023242"/>
    </source>
</evidence>
<reference evidence="11" key="2">
    <citation type="submission" date="2021-03" db="UniProtKB">
        <authorList>
            <consortium name="EnsemblPlants"/>
        </authorList>
    </citation>
    <scope>IDENTIFICATION</scope>
</reference>
<keyword evidence="7" id="KW-0007">Acetylation</keyword>
<dbReference type="GO" id="GO:0006606">
    <property type="term" value="P:protein import into nucleus"/>
    <property type="evidence" value="ECO:0007669"/>
    <property type="project" value="EnsemblPlants"/>
</dbReference>
<dbReference type="Pfam" id="PF18829">
    <property type="entry name" value="Importin_rep_6"/>
    <property type="match status" value="1"/>
</dbReference>
<keyword evidence="8" id="KW-0539">Nucleus</keyword>
<keyword evidence="3" id="KW-0813">Transport</keyword>
<organism evidence="11 12">
    <name type="scientific">Chenopodium quinoa</name>
    <name type="common">Quinoa</name>
    <dbReference type="NCBI Taxonomy" id="63459"/>
    <lineage>
        <taxon>Eukaryota</taxon>
        <taxon>Viridiplantae</taxon>
        <taxon>Streptophyta</taxon>
        <taxon>Embryophyta</taxon>
        <taxon>Tracheophyta</taxon>
        <taxon>Spermatophyta</taxon>
        <taxon>Magnoliopsida</taxon>
        <taxon>eudicotyledons</taxon>
        <taxon>Gunneridae</taxon>
        <taxon>Pentapetalae</taxon>
        <taxon>Caryophyllales</taxon>
        <taxon>Chenopodiaceae</taxon>
        <taxon>Chenopodioideae</taxon>
        <taxon>Atripliceae</taxon>
        <taxon>Chenopodium</taxon>
    </lineage>
</organism>
<dbReference type="SMART" id="SM01349">
    <property type="entry name" value="TOG"/>
    <property type="match status" value="1"/>
</dbReference>
<dbReference type="PROSITE" id="PS50077">
    <property type="entry name" value="HEAT_REPEAT"/>
    <property type="match status" value="2"/>
</dbReference>
<keyword evidence="12" id="KW-1185">Reference proteome</keyword>
<dbReference type="InterPro" id="IPR058584">
    <property type="entry name" value="IMB1_TNPO1-like_TPR"/>
</dbReference>
<evidence type="ECO:0000256" key="9">
    <source>
        <dbReference type="PROSITE-ProRule" id="PRU00103"/>
    </source>
</evidence>
<dbReference type="EnsemblPlants" id="AUR62040910-RA">
    <property type="protein sequence ID" value="AUR62040910-RA:cds"/>
    <property type="gene ID" value="AUR62040910"/>
</dbReference>
<name>A0A803N5N7_CHEQI</name>
<dbReference type="InterPro" id="IPR011989">
    <property type="entry name" value="ARM-like"/>
</dbReference>
<evidence type="ECO:0000256" key="1">
    <source>
        <dbReference type="ARBA" id="ARBA00004123"/>
    </source>
</evidence>
<dbReference type="InterPro" id="IPR034085">
    <property type="entry name" value="TOG"/>
</dbReference>
<dbReference type="PANTHER" id="PTHR10527">
    <property type="entry name" value="IMPORTIN BETA"/>
    <property type="match status" value="1"/>
</dbReference>
<dbReference type="Pfam" id="PF02985">
    <property type="entry name" value="HEAT"/>
    <property type="match status" value="1"/>
</dbReference>
<feature type="repeat" description="HEAT" evidence="9">
    <location>
        <begin position="316"/>
        <end position="354"/>
    </location>
</feature>
<evidence type="ECO:0000256" key="4">
    <source>
        <dbReference type="ARBA" id="ARBA00022490"/>
    </source>
</evidence>
<proteinExistence type="predicted"/>
<dbReference type="GO" id="GO:0090069">
    <property type="term" value="P:regulation of ribosome biogenesis"/>
    <property type="evidence" value="ECO:0007669"/>
    <property type="project" value="EnsemblPlants"/>
</dbReference>
<dbReference type="InterPro" id="IPR040122">
    <property type="entry name" value="Importin_beta"/>
</dbReference>
<dbReference type="SUPFAM" id="SSF48371">
    <property type="entry name" value="ARM repeat"/>
    <property type="match status" value="2"/>
</dbReference>
<dbReference type="Gene3D" id="1.25.10.10">
    <property type="entry name" value="Leucine-rich Repeat Variant"/>
    <property type="match status" value="1"/>
</dbReference>
<evidence type="ECO:0000313" key="11">
    <source>
        <dbReference type="EnsemblPlants" id="AUR62040910-RA:cds"/>
    </source>
</evidence>
<dbReference type="Pfam" id="PF18808">
    <property type="entry name" value="Importin_rep_4"/>
    <property type="match status" value="1"/>
</dbReference>
<evidence type="ECO:0000256" key="3">
    <source>
        <dbReference type="ARBA" id="ARBA00022448"/>
    </source>
</evidence>
<dbReference type="InterPro" id="IPR057672">
    <property type="entry name" value="TPR_IPO4/5"/>
</dbReference>
<dbReference type="Gramene" id="AUR62040910-RA">
    <property type="protein sequence ID" value="AUR62040910-RA:cds"/>
    <property type="gene ID" value="AUR62040910"/>
</dbReference>
<dbReference type="InterPro" id="IPR000357">
    <property type="entry name" value="HEAT"/>
</dbReference>
<keyword evidence="4" id="KW-0963">Cytoplasm</keyword>
<evidence type="ECO:0000259" key="10">
    <source>
        <dbReference type="SMART" id="SM01349"/>
    </source>
</evidence>
<dbReference type="Pfam" id="PF13513">
    <property type="entry name" value="HEAT_EZ"/>
    <property type="match status" value="1"/>
</dbReference>
<keyword evidence="6" id="KW-0653">Protein transport</keyword>
<dbReference type="Pfam" id="PF25780">
    <property type="entry name" value="TPR_IPO5"/>
    <property type="match status" value="1"/>
</dbReference>
<evidence type="ECO:0000256" key="5">
    <source>
        <dbReference type="ARBA" id="ARBA00022737"/>
    </source>
</evidence>
<keyword evidence="5" id="KW-0677">Repeat</keyword>
<evidence type="ECO:0000313" key="12">
    <source>
        <dbReference type="Proteomes" id="UP000596660"/>
    </source>
</evidence>
<dbReference type="GO" id="GO:0005737">
    <property type="term" value="C:cytoplasm"/>
    <property type="evidence" value="ECO:0007669"/>
    <property type="project" value="UniProtKB-SubCell"/>
</dbReference>
<reference evidence="11" key="1">
    <citation type="journal article" date="2017" name="Nature">
        <title>The genome of Chenopodium quinoa.</title>
        <authorList>
            <person name="Jarvis D.E."/>
            <person name="Ho Y.S."/>
            <person name="Lightfoot D.J."/>
            <person name="Schmoeckel S.M."/>
            <person name="Li B."/>
            <person name="Borm T.J.A."/>
            <person name="Ohyanagi H."/>
            <person name="Mineta K."/>
            <person name="Michell C.T."/>
            <person name="Saber N."/>
            <person name="Kharbatia N.M."/>
            <person name="Rupper R.R."/>
            <person name="Sharp A.R."/>
            <person name="Dally N."/>
            <person name="Boughton B.A."/>
            <person name="Woo Y.H."/>
            <person name="Gao G."/>
            <person name="Schijlen E.G.W.M."/>
            <person name="Guo X."/>
            <person name="Momin A.A."/>
            <person name="Negrao S."/>
            <person name="Al-Babili S."/>
            <person name="Gehring C."/>
            <person name="Roessner U."/>
            <person name="Jung C."/>
            <person name="Murphy K."/>
            <person name="Arold S.T."/>
            <person name="Gojobori T."/>
            <person name="van der Linden C.G."/>
            <person name="van Loo E.N."/>
            <person name="Jellen E.N."/>
            <person name="Maughan P.J."/>
            <person name="Tester M."/>
        </authorList>
    </citation>
    <scope>NUCLEOTIDE SEQUENCE [LARGE SCALE GENOMIC DNA]</scope>
    <source>
        <strain evidence="11">cv. PI 614886</strain>
    </source>
</reference>
<evidence type="ECO:0000256" key="7">
    <source>
        <dbReference type="ARBA" id="ARBA00022990"/>
    </source>
</evidence>
<feature type="domain" description="TOG" evidence="10">
    <location>
        <begin position="265"/>
        <end position="502"/>
    </location>
</feature>
<evidence type="ECO:0000256" key="2">
    <source>
        <dbReference type="ARBA" id="ARBA00004496"/>
    </source>
</evidence>
<dbReference type="InterPro" id="IPR041653">
    <property type="entry name" value="Importin_rep_4"/>
</dbReference>
<comment type="subcellular location">
    <subcellularLocation>
        <location evidence="2">Cytoplasm</location>
    </subcellularLocation>
    <subcellularLocation>
        <location evidence="1">Nucleus</location>
    </subcellularLocation>
</comment>
<dbReference type="GO" id="GO:0005634">
    <property type="term" value="C:nucleus"/>
    <property type="evidence" value="ECO:0007669"/>
    <property type="project" value="UniProtKB-SubCell"/>
</dbReference>
<evidence type="ECO:0000256" key="6">
    <source>
        <dbReference type="ARBA" id="ARBA00022927"/>
    </source>
</evidence>
<protein>
    <recommendedName>
        <fullName evidence="10">TOG domain-containing protein</fullName>
    </recommendedName>
</protein>
<dbReference type="InterPro" id="IPR021133">
    <property type="entry name" value="HEAT_type_2"/>
</dbReference>
<dbReference type="GO" id="GO:0048229">
    <property type="term" value="P:gametophyte development"/>
    <property type="evidence" value="ECO:0007669"/>
    <property type="project" value="EnsemblPlants"/>
</dbReference>
<dbReference type="OMA" id="NDSCYQD"/>